<feature type="transmembrane region" description="Helical" evidence="1">
    <location>
        <begin position="78"/>
        <end position="99"/>
    </location>
</feature>
<keyword evidence="1" id="KW-0472">Membrane</keyword>
<feature type="transmembrane region" description="Helical" evidence="1">
    <location>
        <begin position="146"/>
        <end position="166"/>
    </location>
</feature>
<keyword evidence="3" id="KW-1185">Reference proteome</keyword>
<evidence type="ECO:0000313" key="3">
    <source>
        <dbReference type="Proteomes" id="UP001497482"/>
    </source>
</evidence>
<sequence>MKKTTFVCDETMILTIPIGSLKGAREGQLMPDKFYCVFKDAFKIFVQKGKPKALGAAQAVTGVFLLVLGLAFQTDIIMRISTIPSVLFMVCGLLTFAAGQFPNMLVTKLSFFLNIMSFLWAITDCSLCIIWFVNFEGEKLYRGVNALIMGLLALQDVIAIYLMYWLSKAVCREHFNSLPTVLLKQGD</sequence>
<reference evidence="2 3" key="1">
    <citation type="submission" date="2024-04" db="EMBL/GenBank/DDBJ databases">
        <authorList>
            <person name="Waldvogel A.-M."/>
            <person name="Schoenle A."/>
        </authorList>
    </citation>
    <scope>NUCLEOTIDE SEQUENCE [LARGE SCALE GENOMIC DNA]</scope>
</reference>
<keyword evidence="1" id="KW-0812">Transmembrane</keyword>
<protein>
    <submittedName>
        <fullName evidence="2">Uncharacterized protein</fullName>
    </submittedName>
</protein>
<dbReference type="AlphaFoldDB" id="A0AAV2MD72"/>
<feature type="transmembrane region" description="Helical" evidence="1">
    <location>
        <begin position="53"/>
        <end position="72"/>
    </location>
</feature>
<keyword evidence="1" id="KW-1133">Transmembrane helix</keyword>
<accession>A0AAV2MD72</accession>
<name>A0AAV2MD72_KNICA</name>
<proteinExistence type="predicted"/>
<organism evidence="2 3">
    <name type="scientific">Knipowitschia caucasica</name>
    <name type="common">Caucasian dwarf goby</name>
    <name type="synonym">Pomatoschistus caucasicus</name>
    <dbReference type="NCBI Taxonomy" id="637954"/>
    <lineage>
        <taxon>Eukaryota</taxon>
        <taxon>Metazoa</taxon>
        <taxon>Chordata</taxon>
        <taxon>Craniata</taxon>
        <taxon>Vertebrata</taxon>
        <taxon>Euteleostomi</taxon>
        <taxon>Actinopterygii</taxon>
        <taxon>Neopterygii</taxon>
        <taxon>Teleostei</taxon>
        <taxon>Neoteleostei</taxon>
        <taxon>Acanthomorphata</taxon>
        <taxon>Gobiaria</taxon>
        <taxon>Gobiiformes</taxon>
        <taxon>Gobioidei</taxon>
        <taxon>Gobiidae</taxon>
        <taxon>Gobiinae</taxon>
        <taxon>Knipowitschia</taxon>
    </lineage>
</organism>
<evidence type="ECO:0000256" key="1">
    <source>
        <dbReference type="SAM" id="Phobius"/>
    </source>
</evidence>
<dbReference type="EMBL" id="OZ035829">
    <property type="protein sequence ID" value="CAL1611272.1"/>
    <property type="molecule type" value="Genomic_DNA"/>
</dbReference>
<evidence type="ECO:0000313" key="2">
    <source>
        <dbReference type="EMBL" id="CAL1611272.1"/>
    </source>
</evidence>
<dbReference type="Proteomes" id="UP001497482">
    <property type="component" value="Chromosome 7"/>
</dbReference>
<feature type="transmembrane region" description="Helical" evidence="1">
    <location>
        <begin position="111"/>
        <end position="134"/>
    </location>
</feature>
<gene>
    <name evidence="2" type="ORF">KC01_LOCUS37718</name>
</gene>